<sequence>MIKDVFSSTIELENYKVEHNHKSNEKESICEINTPISYNEFFERIICSNRPCILKVPNLIEDWISSRQWVENNKPYFSFLSDKYGSFEVPVANCNEKYYNAQKTTYIKLDDFITYWKDYSEKGHPSDMPSLYLKDWHFPKDFPETNIYQVPQYFASDWLNEYLCGKTSINDDYRFVYMGPKDVFTSFSWSANVCGCKRWLLFPPGQENNLRDKFGQLAYDATAPELHDSAMFPNYHKLCGQFEIIQKAGEVIFVPSGWHHQVWNLEDTISINHNWVNGCNIKTMWDSLQNNLLAVKKEVEDYRTIDGWEDHCQLMLRATYGMNYEEFYNFLHFIATRRLDYLGNNNPNIMFGEWKIGINHAIFDLVQLKNVLDLLLCDSNIKFISFFQNVGNQCDNLRNDINSTLLKVTRHT</sequence>
<evidence type="ECO:0000256" key="3">
    <source>
        <dbReference type="ARBA" id="ARBA00082904"/>
    </source>
</evidence>
<dbReference type="PROSITE" id="PS51184">
    <property type="entry name" value="JMJC"/>
    <property type="match status" value="1"/>
</dbReference>
<dbReference type="GO" id="GO:0005737">
    <property type="term" value="C:cytoplasm"/>
    <property type="evidence" value="ECO:0007669"/>
    <property type="project" value="TreeGrafter"/>
</dbReference>
<accession>A0A7R9FM78</accession>
<dbReference type="PANTHER" id="PTHR12480">
    <property type="entry name" value="ARGININE DEMETHYLASE AND LYSYL-HYDROXYLASE JMJD"/>
    <property type="match status" value="1"/>
</dbReference>
<dbReference type="SMART" id="SM00558">
    <property type="entry name" value="JmjC"/>
    <property type="match status" value="1"/>
</dbReference>
<evidence type="ECO:0000313" key="5">
    <source>
        <dbReference type="EMBL" id="CAD7455021.1"/>
    </source>
</evidence>
<dbReference type="EMBL" id="OE000778">
    <property type="protein sequence ID" value="CAD7455021.1"/>
    <property type="molecule type" value="Genomic_DNA"/>
</dbReference>
<comment type="similarity">
    <text evidence="1">Belongs to the JMJD6 family.</text>
</comment>
<evidence type="ECO:0000259" key="4">
    <source>
        <dbReference type="PROSITE" id="PS51184"/>
    </source>
</evidence>
<name>A0A7R9FM78_9NEOP</name>
<protein>
    <recommendedName>
        <fullName evidence="3">Jumonji domain-containing protein 4</fullName>
    </recommendedName>
</protein>
<dbReference type="Gene3D" id="2.60.120.650">
    <property type="entry name" value="Cupin"/>
    <property type="match status" value="1"/>
</dbReference>
<feature type="domain" description="JmjC" evidence="4">
    <location>
        <begin position="139"/>
        <end position="292"/>
    </location>
</feature>
<dbReference type="GO" id="GO:0045905">
    <property type="term" value="P:positive regulation of translational termination"/>
    <property type="evidence" value="ECO:0007669"/>
    <property type="project" value="TreeGrafter"/>
</dbReference>
<dbReference type="AlphaFoldDB" id="A0A7R9FM78"/>
<dbReference type="GO" id="GO:0005634">
    <property type="term" value="C:nucleus"/>
    <property type="evidence" value="ECO:0007669"/>
    <property type="project" value="TreeGrafter"/>
</dbReference>
<dbReference type="GO" id="GO:0043565">
    <property type="term" value="F:sequence-specific DNA binding"/>
    <property type="evidence" value="ECO:0007669"/>
    <property type="project" value="TreeGrafter"/>
</dbReference>
<dbReference type="InterPro" id="IPR050910">
    <property type="entry name" value="JMJD6_ArgDemeth/LysHydrox"/>
</dbReference>
<dbReference type="InterPro" id="IPR003347">
    <property type="entry name" value="JmjC_dom"/>
</dbReference>
<evidence type="ECO:0000256" key="1">
    <source>
        <dbReference type="ARBA" id="ARBA00038068"/>
    </source>
</evidence>
<dbReference type="InterPro" id="IPR041667">
    <property type="entry name" value="Cupin_8"/>
</dbReference>
<organism evidence="5">
    <name type="scientific">Timema tahoe</name>
    <dbReference type="NCBI Taxonomy" id="61484"/>
    <lineage>
        <taxon>Eukaryota</taxon>
        <taxon>Metazoa</taxon>
        <taxon>Ecdysozoa</taxon>
        <taxon>Arthropoda</taxon>
        <taxon>Hexapoda</taxon>
        <taxon>Insecta</taxon>
        <taxon>Pterygota</taxon>
        <taxon>Neoptera</taxon>
        <taxon>Polyneoptera</taxon>
        <taxon>Phasmatodea</taxon>
        <taxon>Timematodea</taxon>
        <taxon>Timematoidea</taxon>
        <taxon>Timematidae</taxon>
        <taxon>Timema</taxon>
    </lineage>
</organism>
<dbReference type="GO" id="GO:0016706">
    <property type="term" value="F:2-oxoglutarate-dependent dioxygenase activity"/>
    <property type="evidence" value="ECO:0007669"/>
    <property type="project" value="TreeGrafter"/>
</dbReference>
<dbReference type="SUPFAM" id="SSF51197">
    <property type="entry name" value="Clavaminate synthase-like"/>
    <property type="match status" value="1"/>
</dbReference>
<evidence type="ECO:0000256" key="2">
    <source>
        <dbReference type="ARBA" id="ARBA00047762"/>
    </source>
</evidence>
<proteinExistence type="inferred from homology"/>
<gene>
    <name evidence="5" type="ORF">TTEB3V08_LOCUS3108</name>
</gene>
<comment type="catalytic activity">
    <reaction evidence="2">
        <text>L-lysyl-[protein] + 2-oxoglutarate + O2 = 4-hydroxy-L-lysyl-[protein] + succinate + CO2</text>
        <dbReference type="Rhea" id="RHEA:57156"/>
        <dbReference type="Rhea" id="RHEA-COMP:9752"/>
        <dbReference type="Rhea" id="RHEA-COMP:15084"/>
        <dbReference type="ChEBI" id="CHEBI:15379"/>
        <dbReference type="ChEBI" id="CHEBI:16526"/>
        <dbReference type="ChEBI" id="CHEBI:16810"/>
        <dbReference type="ChEBI" id="CHEBI:29969"/>
        <dbReference type="ChEBI" id="CHEBI:30031"/>
        <dbReference type="ChEBI" id="CHEBI:141495"/>
    </reaction>
</comment>
<dbReference type="PANTHER" id="PTHR12480:SF6">
    <property type="entry name" value="2-OXOGLUTARATE AND IRON-DEPENDENT OXYGENASE JMJD4"/>
    <property type="match status" value="1"/>
</dbReference>
<dbReference type="Pfam" id="PF13621">
    <property type="entry name" value="Cupin_8"/>
    <property type="match status" value="1"/>
</dbReference>
<reference evidence="5" key="1">
    <citation type="submission" date="2020-11" db="EMBL/GenBank/DDBJ databases">
        <authorList>
            <person name="Tran Van P."/>
        </authorList>
    </citation>
    <scope>NUCLEOTIDE SEQUENCE</scope>
</reference>